<comment type="similarity">
    <text evidence="4">Belongs to the copper transporter (Ctr) (TC 1.A.56) family. SLC31A subfamily.</text>
</comment>
<keyword evidence="4" id="KW-0187">Copper transport</keyword>
<organism evidence="5 6">
    <name type="scientific">Pyrenophora seminiperda CCB06</name>
    <dbReference type="NCBI Taxonomy" id="1302712"/>
    <lineage>
        <taxon>Eukaryota</taxon>
        <taxon>Fungi</taxon>
        <taxon>Dikarya</taxon>
        <taxon>Ascomycota</taxon>
        <taxon>Pezizomycotina</taxon>
        <taxon>Dothideomycetes</taxon>
        <taxon>Pleosporomycetidae</taxon>
        <taxon>Pleosporales</taxon>
        <taxon>Pleosporineae</taxon>
        <taxon>Pleosporaceae</taxon>
        <taxon>Pyrenophora</taxon>
    </lineage>
</organism>
<keyword evidence="1 4" id="KW-0812">Transmembrane</keyword>
<comment type="subcellular location">
    <subcellularLocation>
        <location evidence="4">Membrane</location>
        <topology evidence="4">Multi-pass membrane protein</topology>
    </subcellularLocation>
</comment>
<name>A0A3M7MIN1_9PLEO</name>
<evidence type="ECO:0000256" key="2">
    <source>
        <dbReference type="ARBA" id="ARBA00022989"/>
    </source>
</evidence>
<dbReference type="OrthoDB" id="73901at2759"/>
<dbReference type="InterPro" id="IPR007274">
    <property type="entry name" value="Cop_transporter"/>
</dbReference>
<sequence length="165" mass="17995">MNMNMPMATSATSAMPMSTAMSMSSMSMTFFTSTSTPLFALSWKPSTAGQYAGTCIFLIILSALFRALVAIRFNLFKVLAIIKDRRDEQGAYGYGRKCGMEQETRRWRADEAVWIAGADVVLAGVSYLLMIAVMTMNVGYFISVLAGIFLGSLMFGHFIAKSAAT</sequence>
<dbReference type="PANTHER" id="PTHR12483">
    <property type="entry name" value="SOLUTE CARRIER FAMILY 31 COPPER TRANSPORTERS"/>
    <property type="match status" value="1"/>
</dbReference>
<evidence type="ECO:0000256" key="4">
    <source>
        <dbReference type="RuleBase" id="RU367022"/>
    </source>
</evidence>
<keyword evidence="4" id="KW-0186">Copper</keyword>
<keyword evidence="4" id="KW-0813">Transport</keyword>
<reference evidence="5 6" key="1">
    <citation type="journal article" date="2014" name="PLoS ONE">
        <title>De novo Genome Assembly of the Fungal Plant Pathogen Pyrenophora semeniperda.</title>
        <authorList>
            <person name="Soliai M.M."/>
            <person name="Meyer S.E."/>
            <person name="Udall J.A."/>
            <person name="Elzinga D.E."/>
            <person name="Hermansen R.A."/>
            <person name="Bodily P.M."/>
            <person name="Hart A.A."/>
            <person name="Coleman C.E."/>
        </authorList>
    </citation>
    <scope>NUCLEOTIDE SEQUENCE [LARGE SCALE GENOMIC DNA]</scope>
    <source>
        <strain evidence="5 6">CCB06</strain>
        <tissue evidence="5">Mycelium</tissue>
    </source>
</reference>
<dbReference type="Proteomes" id="UP000265663">
    <property type="component" value="Unassembled WGS sequence"/>
</dbReference>
<evidence type="ECO:0000256" key="1">
    <source>
        <dbReference type="ARBA" id="ARBA00022692"/>
    </source>
</evidence>
<keyword evidence="4" id="KW-0406">Ion transport</keyword>
<evidence type="ECO:0000313" key="5">
    <source>
        <dbReference type="EMBL" id="RMZ74288.1"/>
    </source>
</evidence>
<dbReference type="EMBL" id="KE747844">
    <property type="protein sequence ID" value="RMZ74288.1"/>
    <property type="molecule type" value="Genomic_DNA"/>
</dbReference>
<dbReference type="PANTHER" id="PTHR12483:SF120">
    <property type="entry name" value="HIGH-AFFINITY COPPER TRANSPORTER CTRA2"/>
    <property type="match status" value="1"/>
</dbReference>
<protein>
    <recommendedName>
        <fullName evidence="4">Copper transport protein</fullName>
    </recommendedName>
</protein>
<keyword evidence="3 4" id="KW-0472">Membrane</keyword>
<evidence type="ECO:0000256" key="3">
    <source>
        <dbReference type="ARBA" id="ARBA00023136"/>
    </source>
</evidence>
<gene>
    <name evidence="5" type="ORF">GMOD_00003305</name>
</gene>
<dbReference type="AlphaFoldDB" id="A0A3M7MIN1"/>
<feature type="transmembrane region" description="Helical" evidence="4">
    <location>
        <begin position="140"/>
        <end position="160"/>
    </location>
</feature>
<dbReference type="Pfam" id="PF04145">
    <property type="entry name" value="Ctr"/>
    <property type="match status" value="1"/>
</dbReference>
<feature type="transmembrane region" description="Helical" evidence="4">
    <location>
        <begin position="112"/>
        <end position="134"/>
    </location>
</feature>
<evidence type="ECO:0000313" key="6">
    <source>
        <dbReference type="Proteomes" id="UP000265663"/>
    </source>
</evidence>
<keyword evidence="2 4" id="KW-1133">Transmembrane helix</keyword>
<keyword evidence="6" id="KW-1185">Reference proteome</keyword>
<dbReference type="GO" id="GO:0005375">
    <property type="term" value="F:copper ion transmembrane transporter activity"/>
    <property type="evidence" value="ECO:0007669"/>
    <property type="project" value="UniProtKB-UniRule"/>
</dbReference>
<dbReference type="GO" id="GO:0005886">
    <property type="term" value="C:plasma membrane"/>
    <property type="evidence" value="ECO:0007669"/>
    <property type="project" value="TreeGrafter"/>
</dbReference>
<proteinExistence type="inferred from homology"/>
<feature type="transmembrane region" description="Helical" evidence="4">
    <location>
        <begin position="58"/>
        <end position="76"/>
    </location>
</feature>
<accession>A0A3M7MIN1</accession>